<evidence type="ECO:0000256" key="2">
    <source>
        <dbReference type="SAM" id="MobiDB-lite"/>
    </source>
</evidence>
<feature type="coiled-coil region" evidence="1">
    <location>
        <begin position="201"/>
        <end position="228"/>
    </location>
</feature>
<comment type="caution">
    <text evidence="4">The sequence shown here is derived from an EMBL/GenBank/DDBJ whole genome shotgun (WGS) entry which is preliminary data.</text>
</comment>
<dbReference type="InterPro" id="IPR004252">
    <property type="entry name" value="Probable_transposase_24"/>
</dbReference>
<feature type="compositionally biased region" description="Acidic residues" evidence="2">
    <location>
        <begin position="260"/>
        <end position="270"/>
    </location>
</feature>
<evidence type="ECO:0000313" key="4">
    <source>
        <dbReference type="EMBL" id="MED6105918.1"/>
    </source>
</evidence>
<keyword evidence="1" id="KW-0175">Coiled coil</keyword>
<keyword evidence="5" id="KW-1185">Reference proteome</keyword>
<feature type="transmembrane region" description="Helical" evidence="3">
    <location>
        <begin position="7"/>
        <end position="28"/>
    </location>
</feature>
<evidence type="ECO:0008006" key="6">
    <source>
        <dbReference type="Google" id="ProtNLM"/>
    </source>
</evidence>
<evidence type="ECO:0000256" key="3">
    <source>
        <dbReference type="SAM" id="Phobius"/>
    </source>
</evidence>
<reference evidence="4 5" key="1">
    <citation type="journal article" date="2023" name="Plants (Basel)">
        <title>Bridging the Gap: Combining Genomics and Transcriptomics Approaches to Understand Stylosanthes scabra, an Orphan Legume from the Brazilian Caatinga.</title>
        <authorList>
            <person name="Ferreira-Neto J.R.C."/>
            <person name="da Silva M.D."/>
            <person name="Binneck E."/>
            <person name="de Melo N.F."/>
            <person name="da Silva R.H."/>
            <person name="de Melo A.L.T.M."/>
            <person name="Pandolfi V."/>
            <person name="Bustamante F.O."/>
            <person name="Brasileiro-Vidal A.C."/>
            <person name="Benko-Iseppon A.M."/>
        </authorList>
    </citation>
    <scope>NUCLEOTIDE SEQUENCE [LARGE SCALE GENOMIC DNA]</scope>
    <source>
        <tissue evidence="4">Leaves</tissue>
    </source>
</reference>
<organism evidence="4 5">
    <name type="scientific">Stylosanthes scabra</name>
    <dbReference type="NCBI Taxonomy" id="79078"/>
    <lineage>
        <taxon>Eukaryota</taxon>
        <taxon>Viridiplantae</taxon>
        <taxon>Streptophyta</taxon>
        <taxon>Embryophyta</taxon>
        <taxon>Tracheophyta</taxon>
        <taxon>Spermatophyta</taxon>
        <taxon>Magnoliopsida</taxon>
        <taxon>eudicotyledons</taxon>
        <taxon>Gunneridae</taxon>
        <taxon>Pentapetalae</taxon>
        <taxon>rosids</taxon>
        <taxon>fabids</taxon>
        <taxon>Fabales</taxon>
        <taxon>Fabaceae</taxon>
        <taxon>Papilionoideae</taxon>
        <taxon>50 kb inversion clade</taxon>
        <taxon>dalbergioids sensu lato</taxon>
        <taxon>Dalbergieae</taxon>
        <taxon>Pterocarpus clade</taxon>
        <taxon>Stylosanthes</taxon>
    </lineage>
</organism>
<dbReference type="Pfam" id="PF03004">
    <property type="entry name" value="Transposase_24"/>
    <property type="match status" value="1"/>
</dbReference>
<keyword evidence="3" id="KW-1133">Transmembrane helix</keyword>
<protein>
    <recommendedName>
        <fullName evidence="6">Transposase</fullName>
    </recommendedName>
</protein>
<accession>A0ABU6Q1X6</accession>
<keyword evidence="3" id="KW-0812">Transmembrane</keyword>
<dbReference type="EMBL" id="JASCZI010000001">
    <property type="protein sequence ID" value="MED6105918.1"/>
    <property type="molecule type" value="Genomic_DNA"/>
</dbReference>
<name>A0ABU6Q1X6_9FABA</name>
<evidence type="ECO:0000313" key="5">
    <source>
        <dbReference type="Proteomes" id="UP001341840"/>
    </source>
</evidence>
<proteinExistence type="predicted"/>
<gene>
    <name evidence="4" type="ORF">PIB30_000043</name>
</gene>
<keyword evidence="3" id="KW-0472">Membrane</keyword>
<dbReference type="Proteomes" id="UP001341840">
    <property type="component" value="Unassembled WGS sequence"/>
</dbReference>
<evidence type="ECO:0000256" key="1">
    <source>
        <dbReference type="SAM" id="Coils"/>
    </source>
</evidence>
<sequence>MCWEAEAVLSYFSFMLIGLSALYQLHLVKAEKARESWLKLLGRTNIIISWTNLNLFPRILFKLKKILKNGLNRASDCGGFGESLHTGGSITSSQHHVNLAKSLGRQPTQLELFERTHKHKDETWVDKRSEQFNVKLKNTHEKLTQKAIEDGSSVPDEVDLWCDIAGVKKGRVYGLGIESTVIDKRPGCRGSGSQSSEWLRRSEHEELVKKLQEENNCLKTRLEKTEKAVEINNRLVQEMMKRMNFQIPIPQVGETNAREEDNDSGDYGEE</sequence>
<feature type="region of interest" description="Disordered" evidence="2">
    <location>
        <begin position="249"/>
        <end position="270"/>
    </location>
</feature>